<feature type="region of interest" description="Disordered" evidence="1">
    <location>
        <begin position="1"/>
        <end position="27"/>
    </location>
</feature>
<gene>
    <name evidence="2" type="ORF">FIBSPDRAFT_873576</name>
</gene>
<dbReference type="AlphaFoldDB" id="A0A165YCH8"/>
<sequence>MSFPDSSLVPRDSSSEDPPPRRVGKGFARQRYTFNAMAAHVTNRARLVSTRNYMSPSPASTPPSSCARSQSMVSPVLRAHRFRRAHLQPHLGRVRLIKRETLSSWC</sequence>
<name>A0A165YCH8_9AGAM</name>
<dbReference type="Proteomes" id="UP000076532">
    <property type="component" value="Unassembled WGS sequence"/>
</dbReference>
<evidence type="ECO:0000313" key="3">
    <source>
        <dbReference type="Proteomes" id="UP000076532"/>
    </source>
</evidence>
<protein>
    <submittedName>
        <fullName evidence="2">Uncharacterized protein</fullName>
    </submittedName>
</protein>
<dbReference type="EMBL" id="KV417700">
    <property type="protein sequence ID" value="KZP09420.1"/>
    <property type="molecule type" value="Genomic_DNA"/>
</dbReference>
<organism evidence="2 3">
    <name type="scientific">Athelia psychrophila</name>
    <dbReference type="NCBI Taxonomy" id="1759441"/>
    <lineage>
        <taxon>Eukaryota</taxon>
        <taxon>Fungi</taxon>
        <taxon>Dikarya</taxon>
        <taxon>Basidiomycota</taxon>
        <taxon>Agaricomycotina</taxon>
        <taxon>Agaricomycetes</taxon>
        <taxon>Agaricomycetidae</taxon>
        <taxon>Atheliales</taxon>
        <taxon>Atheliaceae</taxon>
        <taxon>Athelia</taxon>
    </lineage>
</organism>
<evidence type="ECO:0000313" key="2">
    <source>
        <dbReference type="EMBL" id="KZP09420.1"/>
    </source>
</evidence>
<accession>A0A165YCH8</accession>
<proteinExistence type="predicted"/>
<evidence type="ECO:0000256" key="1">
    <source>
        <dbReference type="SAM" id="MobiDB-lite"/>
    </source>
</evidence>
<reference evidence="2 3" key="1">
    <citation type="journal article" date="2016" name="Mol. Biol. Evol.">
        <title>Comparative Genomics of Early-Diverging Mushroom-Forming Fungi Provides Insights into the Origins of Lignocellulose Decay Capabilities.</title>
        <authorList>
            <person name="Nagy L.G."/>
            <person name="Riley R."/>
            <person name="Tritt A."/>
            <person name="Adam C."/>
            <person name="Daum C."/>
            <person name="Floudas D."/>
            <person name="Sun H."/>
            <person name="Yadav J.S."/>
            <person name="Pangilinan J."/>
            <person name="Larsson K.H."/>
            <person name="Matsuura K."/>
            <person name="Barry K."/>
            <person name="Labutti K."/>
            <person name="Kuo R."/>
            <person name="Ohm R.A."/>
            <person name="Bhattacharya S.S."/>
            <person name="Shirouzu T."/>
            <person name="Yoshinaga Y."/>
            <person name="Martin F.M."/>
            <person name="Grigoriev I.V."/>
            <person name="Hibbett D.S."/>
        </authorList>
    </citation>
    <scope>NUCLEOTIDE SEQUENCE [LARGE SCALE GENOMIC DNA]</scope>
    <source>
        <strain evidence="2 3">CBS 109695</strain>
    </source>
</reference>
<keyword evidence="3" id="KW-1185">Reference proteome</keyword>